<evidence type="ECO:0000313" key="2">
    <source>
        <dbReference type="EMBL" id="ANC76724.1"/>
    </source>
</evidence>
<dbReference type="AlphaFoldDB" id="A0A160IL11"/>
<organism evidence="2 3">
    <name type="scientific">Fictibacillus phosphorivorans</name>
    <dbReference type="NCBI Taxonomy" id="1221500"/>
    <lineage>
        <taxon>Bacteria</taxon>
        <taxon>Bacillati</taxon>
        <taxon>Bacillota</taxon>
        <taxon>Bacilli</taxon>
        <taxon>Bacillales</taxon>
        <taxon>Fictibacillaceae</taxon>
        <taxon>Fictibacillus</taxon>
    </lineage>
</organism>
<dbReference type="InterPro" id="IPR009403">
    <property type="entry name" value="UPF0637"/>
</dbReference>
<name>A0A160IL11_9BACL</name>
<evidence type="ECO:0000313" key="3">
    <source>
        <dbReference type="Proteomes" id="UP000076623"/>
    </source>
</evidence>
<sequence>MTFNGFNDSDFKVFRTQGLDERMEQIINQIRPKLEALGNKYAEELSALTGEEMFFHVAKHARRTVNPPKDTWVAFAPNKRGYKMLPHFQIGLWETHVFLWFALIYEAPIKDAYGQIILKNLNKIKKNIPNDFVWSDDHMKPDSFPHHEVKKDRLEEMATRLSTVKKAELLCGVRIDRDEAAAMSENDWYERIDETFKTLLPLYELRKKL</sequence>
<protein>
    <recommendedName>
        <fullName evidence="1">UPF0637 protein ABE65_007880</fullName>
    </recommendedName>
</protein>
<dbReference type="Proteomes" id="UP000076623">
    <property type="component" value="Chromosome"/>
</dbReference>
<dbReference type="HAMAP" id="MF_01851">
    <property type="entry name" value="UPF0637"/>
    <property type="match status" value="1"/>
</dbReference>
<dbReference type="KEGG" id="fpn:ABE65_007880"/>
<comment type="similarity">
    <text evidence="1">Belongs to the UPF0637 family.</text>
</comment>
<gene>
    <name evidence="2" type="ORF">ABE65_007880</name>
</gene>
<dbReference type="InterPro" id="IPR053707">
    <property type="entry name" value="UPF0637_domain_sf"/>
</dbReference>
<keyword evidence="3" id="KW-1185">Reference proteome</keyword>
<dbReference type="EMBL" id="CP015378">
    <property type="protein sequence ID" value="ANC76724.1"/>
    <property type="molecule type" value="Genomic_DNA"/>
</dbReference>
<dbReference type="Gene3D" id="3.30.930.20">
    <property type="entry name" value="Protein of unknown function DUF1054"/>
    <property type="match status" value="1"/>
</dbReference>
<dbReference type="RefSeq" id="WP_066393323.1">
    <property type="nucleotide sequence ID" value="NZ_CP015378.1"/>
</dbReference>
<evidence type="ECO:0000256" key="1">
    <source>
        <dbReference type="HAMAP-Rule" id="MF_01851"/>
    </source>
</evidence>
<dbReference type="Pfam" id="PF06335">
    <property type="entry name" value="DUF1054"/>
    <property type="match status" value="1"/>
</dbReference>
<reference evidence="2 3" key="1">
    <citation type="submission" date="2016-04" db="EMBL/GenBank/DDBJ databases">
        <title>Complete genome sequence of Fictibacillus phosphorivorans G25-29, a strain toxic to nematodes.</title>
        <authorList>
            <person name="Zheng Z."/>
        </authorList>
    </citation>
    <scope>NUCLEOTIDE SEQUENCE [LARGE SCALE GENOMIC DNA]</scope>
    <source>
        <strain evidence="2 3">G25-29</strain>
    </source>
</reference>
<dbReference type="SUPFAM" id="SSF142913">
    <property type="entry name" value="YktB/PF0168-like"/>
    <property type="match status" value="1"/>
</dbReference>
<accession>A0A160IL11</accession>
<dbReference type="PIRSF" id="PIRSF021332">
    <property type="entry name" value="DUF1054"/>
    <property type="match status" value="1"/>
</dbReference>
<proteinExistence type="inferred from homology"/>
<dbReference type="STRING" id="1221500.ABE65_007880"/>